<dbReference type="AlphaFoldDB" id="M0CXR2"/>
<keyword evidence="1" id="KW-1133">Transmembrane helix</keyword>
<accession>M0CXR2</accession>
<evidence type="ECO:0000256" key="1">
    <source>
        <dbReference type="SAM" id="Phobius"/>
    </source>
</evidence>
<feature type="transmembrane region" description="Helical" evidence="1">
    <location>
        <begin position="141"/>
        <end position="157"/>
    </location>
</feature>
<evidence type="ECO:0000313" key="2">
    <source>
        <dbReference type="EMBL" id="ELZ27990.1"/>
    </source>
</evidence>
<organism evidence="2 3">
    <name type="scientific">Halogeometricum pallidum JCM 14848</name>
    <dbReference type="NCBI Taxonomy" id="1227487"/>
    <lineage>
        <taxon>Archaea</taxon>
        <taxon>Methanobacteriati</taxon>
        <taxon>Methanobacteriota</taxon>
        <taxon>Stenosarchaea group</taxon>
        <taxon>Halobacteria</taxon>
        <taxon>Halobacteriales</taxon>
        <taxon>Haloferacaceae</taxon>
        <taxon>Halogeometricum</taxon>
    </lineage>
</organism>
<feature type="transmembrane region" description="Helical" evidence="1">
    <location>
        <begin position="106"/>
        <end position="129"/>
    </location>
</feature>
<proteinExistence type="predicted"/>
<keyword evidence="1" id="KW-0472">Membrane</keyword>
<sequence>MYASGLLPKSSVYADERRLLDPIFDASGPSRLSKSPYSRRVPMLLLGPTRSDGENESDRTSALTTGVIAGFVATVVMTAFREPTARSLPPTSDFLSRWFGGDSEDYAVSSLLLHLAYGIGGGVGFGLGWNRRGTRSDEPETVGLVLGSLYGIALSLFGEHVVLKYLVAMELETDESAVFHAGHLIYGLTVGVWFGSRERDDGTD</sequence>
<comment type="caution">
    <text evidence="2">The sequence shown here is derived from an EMBL/GenBank/DDBJ whole genome shotgun (WGS) entry which is preliminary data.</text>
</comment>
<dbReference type="eggNOG" id="arCOG06357">
    <property type="taxonomic scope" value="Archaea"/>
</dbReference>
<dbReference type="InParanoid" id="M0CXR2"/>
<evidence type="ECO:0000313" key="3">
    <source>
        <dbReference type="Proteomes" id="UP000011513"/>
    </source>
</evidence>
<dbReference type="PATRIC" id="fig|1227487.5.peg.3141"/>
<gene>
    <name evidence="2" type="ORF">C474_15854</name>
</gene>
<name>M0CXR2_HALPD</name>
<keyword evidence="1" id="KW-0812">Transmembrane</keyword>
<dbReference type="Proteomes" id="UP000011513">
    <property type="component" value="Unassembled WGS sequence"/>
</dbReference>
<dbReference type="EMBL" id="AOIV01000038">
    <property type="protein sequence ID" value="ELZ27990.1"/>
    <property type="molecule type" value="Genomic_DNA"/>
</dbReference>
<feature type="transmembrane region" description="Helical" evidence="1">
    <location>
        <begin position="177"/>
        <end position="195"/>
    </location>
</feature>
<protein>
    <submittedName>
        <fullName evidence="2">Uncharacterized protein</fullName>
    </submittedName>
</protein>
<keyword evidence="3" id="KW-1185">Reference proteome</keyword>
<feature type="transmembrane region" description="Helical" evidence="1">
    <location>
        <begin position="60"/>
        <end position="80"/>
    </location>
</feature>
<reference evidence="2 3" key="1">
    <citation type="journal article" date="2014" name="PLoS Genet.">
        <title>Phylogenetically driven sequencing of extremely halophilic archaea reveals strategies for static and dynamic osmo-response.</title>
        <authorList>
            <person name="Becker E.A."/>
            <person name="Seitzer P.M."/>
            <person name="Tritt A."/>
            <person name="Larsen D."/>
            <person name="Krusor M."/>
            <person name="Yao A.I."/>
            <person name="Wu D."/>
            <person name="Madern D."/>
            <person name="Eisen J.A."/>
            <person name="Darling A.E."/>
            <person name="Facciotti M.T."/>
        </authorList>
    </citation>
    <scope>NUCLEOTIDE SEQUENCE [LARGE SCALE GENOMIC DNA]</scope>
    <source>
        <strain evidence="2 3">JCM 14848</strain>
    </source>
</reference>